<evidence type="ECO:0000313" key="2">
    <source>
        <dbReference type="EMBL" id="SDL63219.1"/>
    </source>
</evidence>
<dbReference type="AlphaFoldDB" id="A0A1G9LMG3"/>
<name>A0A1G9LMG3_9FIRM</name>
<organism evidence="2 3">
    <name type="scientific">Dendrosporobacter quercicolus</name>
    <dbReference type="NCBI Taxonomy" id="146817"/>
    <lineage>
        <taxon>Bacteria</taxon>
        <taxon>Bacillati</taxon>
        <taxon>Bacillota</taxon>
        <taxon>Negativicutes</taxon>
        <taxon>Selenomonadales</taxon>
        <taxon>Sporomusaceae</taxon>
        <taxon>Dendrosporobacter</taxon>
    </lineage>
</organism>
<proteinExistence type="predicted"/>
<gene>
    <name evidence="2" type="ORF">SAMN04488502_101403</name>
</gene>
<dbReference type="PANTHER" id="PTHR36109:SF2">
    <property type="entry name" value="MEMBRANE PROTEIN"/>
    <property type="match status" value="1"/>
</dbReference>
<dbReference type="STRING" id="146817.SAMN04488502_101403"/>
<dbReference type="InterPro" id="IPR025889">
    <property type="entry name" value="GSP17M-like_dom"/>
</dbReference>
<dbReference type="Pfam" id="PF11181">
    <property type="entry name" value="YflT"/>
    <property type="match status" value="1"/>
</dbReference>
<evidence type="ECO:0000259" key="1">
    <source>
        <dbReference type="Pfam" id="PF11181"/>
    </source>
</evidence>
<dbReference type="PANTHER" id="PTHR36109">
    <property type="entry name" value="MEMBRANE PROTEIN-RELATED"/>
    <property type="match status" value="1"/>
</dbReference>
<sequence>MNNQMNDQTQSNANNNVAGSYVNSQLSNQQVQAGTQSGGTQNNIQAGGNQQKTVIGVFAARPDAETAITTLRSQGFTKEEISIVSKAQGKQQSSGSQTYNDDITDGALTGGALGGIGGLLIGAGAMVVPGIGPLLAAGPISAAIGGALAGGLAGGLIDWGIPSEASEHYAKQVEQDKILAIVRTSESKVNEAAQILRQYGAQDVESHATSK</sequence>
<reference evidence="2 3" key="1">
    <citation type="submission" date="2016-10" db="EMBL/GenBank/DDBJ databases">
        <authorList>
            <person name="de Groot N.N."/>
        </authorList>
    </citation>
    <scope>NUCLEOTIDE SEQUENCE [LARGE SCALE GENOMIC DNA]</scope>
    <source>
        <strain evidence="2 3">DSM 1736</strain>
    </source>
</reference>
<dbReference type="InterPro" id="IPR052948">
    <property type="entry name" value="Low_temp-induced_all0457"/>
</dbReference>
<dbReference type="EMBL" id="FNHB01000001">
    <property type="protein sequence ID" value="SDL63219.1"/>
    <property type="molecule type" value="Genomic_DNA"/>
</dbReference>
<dbReference type="RefSeq" id="WP_245697988.1">
    <property type="nucleotide sequence ID" value="NZ_FNHB01000001.1"/>
</dbReference>
<keyword evidence="3" id="KW-1185">Reference proteome</keyword>
<protein>
    <recommendedName>
        <fullName evidence="1">General stress protein 17M-like domain-containing protein</fullName>
    </recommendedName>
</protein>
<feature type="domain" description="General stress protein 17M-like" evidence="1">
    <location>
        <begin position="54"/>
        <end position="120"/>
    </location>
</feature>
<evidence type="ECO:0000313" key="3">
    <source>
        <dbReference type="Proteomes" id="UP000214880"/>
    </source>
</evidence>
<accession>A0A1G9LMG3</accession>
<dbReference type="Proteomes" id="UP000214880">
    <property type="component" value="Unassembled WGS sequence"/>
</dbReference>